<dbReference type="FunFam" id="3.40.50.20:FF:000010">
    <property type="entry name" value="Propionyl-CoA carboxylase subunit alpha"/>
    <property type="match status" value="1"/>
</dbReference>
<dbReference type="SUPFAM" id="SSF51246">
    <property type="entry name" value="Rudiment single hybrid motif"/>
    <property type="match status" value="1"/>
</dbReference>
<dbReference type="PROSITE" id="PS00867">
    <property type="entry name" value="CPSASE_2"/>
    <property type="match status" value="1"/>
</dbReference>
<name>A0A1I2VM21_9EURY</name>
<keyword evidence="11" id="KW-1185">Reference proteome</keyword>
<dbReference type="PROSITE" id="PS50975">
    <property type="entry name" value="ATP_GRASP"/>
    <property type="match status" value="1"/>
</dbReference>
<dbReference type="InterPro" id="IPR005481">
    <property type="entry name" value="BC-like_N"/>
</dbReference>
<protein>
    <submittedName>
        <fullName evidence="10">Acetyl-CoA/propionyl-CoA carboxylase, biotin carboxylase, biotin carboxyl carrier protein</fullName>
    </submittedName>
</protein>
<dbReference type="SUPFAM" id="SSF52440">
    <property type="entry name" value="PreATP-grasp domain"/>
    <property type="match status" value="1"/>
</dbReference>
<evidence type="ECO:0000256" key="4">
    <source>
        <dbReference type="ARBA" id="ARBA00022741"/>
    </source>
</evidence>
<comment type="cofactor">
    <cofactor evidence="1">
        <name>Mn(2+)</name>
        <dbReference type="ChEBI" id="CHEBI:29035"/>
    </cofactor>
</comment>
<dbReference type="SUPFAM" id="SSF56059">
    <property type="entry name" value="Glutathione synthetase ATP-binding domain-like"/>
    <property type="match status" value="1"/>
</dbReference>
<evidence type="ECO:0000256" key="1">
    <source>
        <dbReference type="ARBA" id="ARBA00001936"/>
    </source>
</evidence>
<proteinExistence type="predicted"/>
<keyword evidence="6" id="KW-0460">Magnesium</keyword>
<gene>
    <name evidence="10" type="ORF">SAMN04488063_3222</name>
</gene>
<evidence type="ECO:0000256" key="3">
    <source>
        <dbReference type="ARBA" id="ARBA00022598"/>
    </source>
</evidence>
<evidence type="ECO:0000259" key="9">
    <source>
        <dbReference type="PROSITE" id="PS50979"/>
    </source>
</evidence>
<dbReference type="EMBL" id="FOOQ01000006">
    <property type="protein sequence ID" value="SFG90202.1"/>
    <property type="molecule type" value="Genomic_DNA"/>
</dbReference>
<evidence type="ECO:0000256" key="2">
    <source>
        <dbReference type="ARBA" id="ARBA00001941"/>
    </source>
</evidence>
<dbReference type="InterPro" id="IPR016185">
    <property type="entry name" value="PreATP-grasp_dom_sf"/>
</dbReference>
<keyword evidence="3" id="KW-0436">Ligase</keyword>
<evidence type="ECO:0000313" key="10">
    <source>
        <dbReference type="EMBL" id="SFG90202.1"/>
    </source>
</evidence>
<dbReference type="InterPro" id="IPR011054">
    <property type="entry name" value="Rudment_hybrid_motif"/>
</dbReference>
<dbReference type="GO" id="GO:0005524">
    <property type="term" value="F:ATP binding"/>
    <property type="evidence" value="ECO:0007669"/>
    <property type="project" value="UniProtKB-UniRule"/>
</dbReference>
<dbReference type="InterPro" id="IPR005479">
    <property type="entry name" value="CPAse_ATP-bd"/>
</dbReference>
<evidence type="ECO:0000259" key="8">
    <source>
        <dbReference type="PROSITE" id="PS50975"/>
    </source>
</evidence>
<keyword evidence="4 7" id="KW-0547">Nucleotide-binding</keyword>
<evidence type="ECO:0000256" key="7">
    <source>
        <dbReference type="PROSITE-ProRule" id="PRU00409"/>
    </source>
</evidence>
<dbReference type="Pfam" id="PF02786">
    <property type="entry name" value="CPSase_L_D2"/>
    <property type="match status" value="1"/>
</dbReference>
<accession>A0A1I2VM21</accession>
<dbReference type="PROSITE" id="PS50979">
    <property type="entry name" value="BC"/>
    <property type="match status" value="1"/>
</dbReference>
<dbReference type="PANTHER" id="PTHR48095:SF2">
    <property type="entry name" value="BIOTIN CARBOXYLASE, CHLOROPLASTIC"/>
    <property type="match status" value="1"/>
</dbReference>
<reference evidence="11" key="1">
    <citation type="submission" date="2016-10" db="EMBL/GenBank/DDBJ databases">
        <authorList>
            <person name="Varghese N."/>
            <person name="Submissions S."/>
        </authorList>
    </citation>
    <scope>NUCLEOTIDE SEQUENCE [LARGE SCALE GENOMIC DNA]</scope>
    <source>
        <strain evidence="11">CGMCC 1.7739</strain>
    </source>
</reference>
<dbReference type="NCBIfam" id="NF006367">
    <property type="entry name" value="PRK08591.1"/>
    <property type="match status" value="1"/>
</dbReference>
<dbReference type="InterPro" id="IPR011764">
    <property type="entry name" value="Biotin_carboxylation_dom"/>
</dbReference>
<dbReference type="PANTHER" id="PTHR48095">
    <property type="entry name" value="PYRUVATE CARBOXYLASE SUBUNIT A"/>
    <property type="match status" value="1"/>
</dbReference>
<dbReference type="AlphaFoldDB" id="A0A1I2VM21"/>
<evidence type="ECO:0000256" key="6">
    <source>
        <dbReference type="ARBA" id="ARBA00022842"/>
    </source>
</evidence>
<dbReference type="FunFam" id="3.30.1490.20:FF:000003">
    <property type="entry name" value="acetyl-CoA carboxylase isoform X1"/>
    <property type="match status" value="1"/>
</dbReference>
<organism evidence="10 11">
    <name type="scientific">Halopelagius inordinatus</name>
    <dbReference type="NCBI Taxonomy" id="553467"/>
    <lineage>
        <taxon>Archaea</taxon>
        <taxon>Methanobacteriati</taxon>
        <taxon>Methanobacteriota</taxon>
        <taxon>Stenosarchaea group</taxon>
        <taxon>Halobacteria</taxon>
        <taxon>Halobacteriales</taxon>
        <taxon>Haloferacaceae</taxon>
    </lineage>
</organism>
<dbReference type="GO" id="GO:0016874">
    <property type="term" value="F:ligase activity"/>
    <property type="evidence" value="ECO:0007669"/>
    <property type="project" value="UniProtKB-KW"/>
</dbReference>
<dbReference type="Proteomes" id="UP000198876">
    <property type="component" value="Unassembled WGS sequence"/>
</dbReference>
<dbReference type="Gene3D" id="3.30.470.20">
    <property type="entry name" value="ATP-grasp fold, B domain"/>
    <property type="match status" value="1"/>
</dbReference>
<feature type="domain" description="ATP-grasp" evidence="8">
    <location>
        <begin position="137"/>
        <end position="333"/>
    </location>
</feature>
<keyword evidence="5 7" id="KW-0067">ATP-binding</keyword>
<comment type="cofactor">
    <cofactor evidence="2">
        <name>Co(2+)</name>
        <dbReference type="ChEBI" id="CHEBI:48828"/>
    </cofactor>
</comment>
<dbReference type="InterPro" id="IPR005482">
    <property type="entry name" value="Biotin_COase_C"/>
</dbReference>
<feature type="domain" description="Biotin carboxylation" evidence="9">
    <location>
        <begin position="18"/>
        <end position="462"/>
    </location>
</feature>
<sequence>MSSNPKTDIENRPYSRNVPDRVLIANRGEIAIRIIQACRELGIDAIAVYSDTDETAKHVRLADDAYHIGSSVARESYLDQDAIIEAAREADADAIHPGYGFLAENTEFAANVEDSDFNWIGPPSDVMAEFGEKTKARRIMDRADVPIVPGTTDPVESADEVREFADEHGYPVAIKADGGGGGRGLKVVRSEADIADQFADAKREGEAYFDNANVYVERFLENPRHIEVQILGDEHGTVRHLGERDCSTQRRQQKLIEETPSPVLDDETREEICEAARRGADEAGYVNAGTFEFLYEDGEFFFLEVNARIQVEHAITEAVTGIDIVKWQIRIADGEELSFPQSAVEPRGAAIEFRINAEKPADDFSPMPGELTTYRPPTGIGTRVDDAVNQGDRVPPFYDSMFAKFIVSGEDRHEAIRRGRRALAETTIEGVPTTIPFHEQMLADERFLNAEHTTKFVDEELDIERSE</sequence>
<dbReference type="GO" id="GO:0046872">
    <property type="term" value="F:metal ion binding"/>
    <property type="evidence" value="ECO:0007669"/>
    <property type="project" value="InterPro"/>
</dbReference>
<evidence type="ECO:0000256" key="5">
    <source>
        <dbReference type="ARBA" id="ARBA00022840"/>
    </source>
</evidence>
<dbReference type="Pfam" id="PF00289">
    <property type="entry name" value="Biotin_carb_N"/>
    <property type="match status" value="1"/>
</dbReference>
<dbReference type="InterPro" id="IPR011761">
    <property type="entry name" value="ATP-grasp"/>
</dbReference>
<dbReference type="InterPro" id="IPR051602">
    <property type="entry name" value="ACC_Biotin_Carboxylase"/>
</dbReference>
<dbReference type="Pfam" id="PF02785">
    <property type="entry name" value="Biotin_carb_C"/>
    <property type="match status" value="1"/>
</dbReference>
<dbReference type="SMART" id="SM00878">
    <property type="entry name" value="Biotin_carb_C"/>
    <property type="match status" value="1"/>
</dbReference>
<dbReference type="STRING" id="553467.SAMN04488063_3222"/>
<evidence type="ECO:0000313" key="11">
    <source>
        <dbReference type="Proteomes" id="UP000198876"/>
    </source>
</evidence>